<dbReference type="EMBL" id="CANTUW010000049">
    <property type="protein sequence ID" value="CAI7935083.1"/>
    <property type="molecule type" value="Genomic_DNA"/>
</dbReference>
<proteinExistence type="predicted"/>
<dbReference type="AlphaFoldDB" id="A0AA35QQJ9"/>
<evidence type="ECO:0000313" key="1">
    <source>
        <dbReference type="EMBL" id="CAI7935083.1"/>
    </source>
</evidence>
<gene>
    <name evidence="1" type="ORF">PODLI_1B013147</name>
</gene>
<protein>
    <submittedName>
        <fullName evidence="1">Uncharacterized protein</fullName>
    </submittedName>
</protein>
<name>A0AA35QQJ9_9SAUR</name>
<keyword evidence="2" id="KW-1185">Reference proteome</keyword>
<dbReference type="Proteomes" id="UP001178461">
    <property type="component" value="Unassembled WGS sequence"/>
</dbReference>
<reference evidence="1" key="1">
    <citation type="submission" date="2022-12" db="EMBL/GenBank/DDBJ databases">
        <authorList>
            <person name="Alioto T."/>
            <person name="Alioto T."/>
            <person name="Gomez Garrido J."/>
        </authorList>
    </citation>
    <scope>NUCLEOTIDE SEQUENCE</scope>
</reference>
<organism evidence="1 2">
    <name type="scientific">Podarcis lilfordi</name>
    <name type="common">Lilford's wall lizard</name>
    <dbReference type="NCBI Taxonomy" id="74358"/>
    <lineage>
        <taxon>Eukaryota</taxon>
        <taxon>Metazoa</taxon>
        <taxon>Chordata</taxon>
        <taxon>Craniata</taxon>
        <taxon>Vertebrata</taxon>
        <taxon>Euteleostomi</taxon>
        <taxon>Lepidosauria</taxon>
        <taxon>Squamata</taxon>
        <taxon>Bifurcata</taxon>
        <taxon>Unidentata</taxon>
        <taxon>Episquamata</taxon>
        <taxon>Laterata</taxon>
        <taxon>Lacertibaenia</taxon>
        <taxon>Lacertidae</taxon>
        <taxon>Podarcis</taxon>
    </lineage>
</organism>
<evidence type="ECO:0000313" key="2">
    <source>
        <dbReference type="Proteomes" id="UP001178461"/>
    </source>
</evidence>
<accession>A0AA35QQJ9</accession>
<sequence>MVSNGCKCHAERFGVRNRRLFITRQEISPRQLNRRKNIFLKKSLSPAVTISEKIRLSAIHSKMVSNGCKCSPERFGGRNRSLFITGKEIRSRQLNQQKNIFLKKSLSPGVTISERIRVSAIHSKMVPNGCKCHAESFGDRNRRLFIKGQEISPRKLNQRKNIFLKISLSPGITISEKIRLSATHSKMLSNGCKCSPERFGGRNRSLFIRGQEIRPRQLNWRKNIFLKKSLSPGVTISEKM</sequence>
<comment type="caution">
    <text evidence="1">The sequence shown here is derived from an EMBL/GenBank/DDBJ whole genome shotgun (WGS) entry which is preliminary data.</text>
</comment>